<name>A0A918Z385_9GAMM</name>
<dbReference type="Pfam" id="PF21075">
    <property type="entry name" value="GDH_ACT1"/>
    <property type="match status" value="1"/>
</dbReference>
<evidence type="ECO:0000259" key="7">
    <source>
        <dbReference type="Pfam" id="PF21077"/>
    </source>
</evidence>
<comment type="caution">
    <text evidence="8">The sequence shown here is derived from an EMBL/GenBank/DDBJ whole genome shotgun (WGS) entry which is preliminary data.</text>
</comment>
<feature type="compositionally biased region" description="Low complexity" evidence="2">
    <location>
        <begin position="14"/>
        <end position="25"/>
    </location>
</feature>
<dbReference type="PANTHER" id="PTHR43403">
    <property type="entry name" value="NAD-SPECIFIC GLUTAMATE DEHYDROGENASE"/>
    <property type="match status" value="1"/>
</dbReference>
<keyword evidence="9" id="KW-1185">Reference proteome</keyword>
<dbReference type="InterPro" id="IPR048381">
    <property type="entry name" value="GDH_C"/>
</dbReference>
<dbReference type="GO" id="GO:0004352">
    <property type="term" value="F:glutamate dehydrogenase (NAD+) activity"/>
    <property type="evidence" value="ECO:0007669"/>
    <property type="project" value="InterPro"/>
</dbReference>
<dbReference type="EMBL" id="BNCF01000007">
    <property type="protein sequence ID" value="GHE34477.1"/>
    <property type="molecule type" value="Genomic_DNA"/>
</dbReference>
<dbReference type="SUPFAM" id="SSF53223">
    <property type="entry name" value="Aminoacid dehydrogenase-like, N-terminal domain"/>
    <property type="match status" value="1"/>
</dbReference>
<dbReference type="OrthoDB" id="9758052at2"/>
<dbReference type="InterPro" id="IPR024727">
    <property type="entry name" value="NAD_Glu_DH_N_ACT1"/>
</dbReference>
<gene>
    <name evidence="8" type="ORF">GCM10007167_15880</name>
</gene>
<feature type="domain" description="NAD-glutamate dehydrogenase catalytic" evidence="3">
    <location>
        <begin position="781"/>
        <end position="1274"/>
    </location>
</feature>
<feature type="domain" description="NAD-specific glutamate dehydrogenase C-terminal" evidence="4">
    <location>
        <begin position="1320"/>
        <end position="1655"/>
    </location>
</feature>
<dbReference type="InterPro" id="IPR046346">
    <property type="entry name" value="Aminoacid_DH-like_N_sf"/>
</dbReference>
<dbReference type="PIRSF" id="PIRSF036761">
    <property type="entry name" value="GDH_Mll4104"/>
    <property type="match status" value="1"/>
</dbReference>
<dbReference type="InterPro" id="IPR028971">
    <property type="entry name" value="NAD-GDH_cat"/>
</dbReference>
<dbReference type="InterPro" id="IPR049064">
    <property type="entry name" value="NAD_Glu_DH_ACT3"/>
</dbReference>
<dbReference type="Gene3D" id="3.40.50.720">
    <property type="entry name" value="NAD(P)-binding Rossmann-like Domain"/>
    <property type="match status" value="1"/>
</dbReference>
<reference evidence="8" key="1">
    <citation type="journal article" date="2014" name="Int. J. Syst. Evol. Microbiol.">
        <title>Complete genome sequence of Corynebacterium casei LMG S-19264T (=DSM 44701T), isolated from a smear-ripened cheese.</title>
        <authorList>
            <consortium name="US DOE Joint Genome Institute (JGI-PGF)"/>
            <person name="Walter F."/>
            <person name="Albersmeier A."/>
            <person name="Kalinowski J."/>
            <person name="Ruckert C."/>
        </authorList>
    </citation>
    <scope>NUCLEOTIDE SEQUENCE</scope>
    <source>
        <strain evidence="8">KCTC 32020</strain>
    </source>
</reference>
<dbReference type="PANTHER" id="PTHR43403:SF1">
    <property type="entry name" value="NAD-SPECIFIC GLUTAMATE DEHYDROGENASE"/>
    <property type="match status" value="1"/>
</dbReference>
<reference evidence="8" key="2">
    <citation type="submission" date="2020-09" db="EMBL/GenBank/DDBJ databases">
        <authorList>
            <person name="Sun Q."/>
            <person name="Kim S."/>
        </authorList>
    </citation>
    <scope>NUCLEOTIDE SEQUENCE</scope>
    <source>
        <strain evidence="8">KCTC 32020</strain>
    </source>
</reference>
<feature type="domain" description="NAD-glutamate dehydrogenase ACT3" evidence="7">
    <location>
        <begin position="565"/>
        <end position="636"/>
    </location>
</feature>
<proteinExistence type="predicted"/>
<dbReference type="SUPFAM" id="SSF51735">
    <property type="entry name" value="NAD(P)-binding Rossmann-fold domains"/>
    <property type="match status" value="1"/>
</dbReference>
<evidence type="ECO:0000259" key="5">
    <source>
        <dbReference type="Pfam" id="PF21075"/>
    </source>
</evidence>
<dbReference type="GO" id="GO:0006538">
    <property type="term" value="P:L-glutamate catabolic process"/>
    <property type="evidence" value="ECO:0007669"/>
    <property type="project" value="InterPro"/>
</dbReference>
<evidence type="ECO:0000313" key="8">
    <source>
        <dbReference type="EMBL" id="GHE34477.1"/>
    </source>
</evidence>
<dbReference type="InterPro" id="IPR049062">
    <property type="entry name" value="NAD_Glu_DH_ACT2"/>
</dbReference>
<dbReference type="InterPro" id="IPR007780">
    <property type="entry name" value="NAD_Glu_DH_bac"/>
</dbReference>
<feature type="domain" description="NAD-glutamate dehydrogenase ACT2" evidence="6">
    <location>
        <begin position="421"/>
        <end position="508"/>
    </location>
</feature>
<dbReference type="InterPro" id="IPR049059">
    <property type="entry name" value="NAD_Glu_DH_HM1"/>
</dbReference>
<dbReference type="InterPro" id="IPR036291">
    <property type="entry name" value="NAD(P)-bd_dom_sf"/>
</dbReference>
<evidence type="ECO:0000259" key="4">
    <source>
        <dbReference type="Pfam" id="PF21074"/>
    </source>
</evidence>
<dbReference type="GO" id="GO:0004069">
    <property type="term" value="F:L-aspartate:2-oxoglutarate aminotransferase activity"/>
    <property type="evidence" value="ECO:0007669"/>
    <property type="project" value="InterPro"/>
</dbReference>
<accession>A0A918Z385</accession>
<dbReference type="Pfam" id="PF05088">
    <property type="entry name" value="Bac_GDH_CD"/>
    <property type="match status" value="1"/>
</dbReference>
<dbReference type="Proteomes" id="UP000636453">
    <property type="component" value="Unassembled WGS sequence"/>
</dbReference>
<dbReference type="Pfam" id="PF21079">
    <property type="entry name" value="GDH_HM2"/>
    <property type="match status" value="1"/>
</dbReference>
<evidence type="ECO:0000259" key="3">
    <source>
        <dbReference type="Pfam" id="PF05088"/>
    </source>
</evidence>
<evidence type="ECO:0000313" key="9">
    <source>
        <dbReference type="Proteomes" id="UP000636453"/>
    </source>
</evidence>
<dbReference type="Pfam" id="PF21073">
    <property type="entry name" value="GDH_HM1"/>
    <property type="match status" value="1"/>
</dbReference>
<feature type="domain" description="NAD-glutamate dehydrogenase N-terminal ACT1" evidence="5">
    <location>
        <begin position="57"/>
        <end position="191"/>
    </location>
</feature>
<evidence type="ECO:0000256" key="2">
    <source>
        <dbReference type="SAM" id="MobiDB-lite"/>
    </source>
</evidence>
<evidence type="ECO:0000256" key="1">
    <source>
        <dbReference type="ARBA" id="ARBA00023002"/>
    </source>
</evidence>
<dbReference type="Pfam" id="PF21076">
    <property type="entry name" value="GDH_ACT2"/>
    <property type="match status" value="1"/>
</dbReference>
<dbReference type="Pfam" id="PF21077">
    <property type="entry name" value="GDH_ACT3"/>
    <property type="match status" value="1"/>
</dbReference>
<dbReference type="Pfam" id="PF21078">
    <property type="entry name" value="GDH_HM3"/>
    <property type="match status" value="1"/>
</dbReference>
<evidence type="ECO:0000259" key="6">
    <source>
        <dbReference type="Pfam" id="PF21076"/>
    </source>
</evidence>
<feature type="region of interest" description="Disordered" evidence="2">
    <location>
        <begin position="1"/>
        <end position="25"/>
    </location>
</feature>
<dbReference type="InterPro" id="IPR049058">
    <property type="entry name" value="NAD_Glu_DH_HM2"/>
</dbReference>
<dbReference type="RefSeq" id="WP_146472187.1">
    <property type="nucleotide sequence ID" value="NZ_BNCF01000007.1"/>
</dbReference>
<sequence length="1663" mass="184598">MTTATPKAGRKSAGKAAAASAKPKPAAAAIDGVSLEPIVAAILKRVPKARHGEAEAFVRAFYRRMSGDELPQHSVDGWAALAADFLEFARARKPRTALVRLFNPSMKTHGWESAHTVVQIVNDDMPFLVDSVTMALAEIGIGVHVLGHPVVRFTRDRAGKLLAVGEGAPESLMHLEIDRQAIDAMPAIEERLHGVLADVRAIVADWQPMRQKMLEVAEDLGRRALPIGEAERVEAQEFLRWAADNHFTFLGYREYEVAREGGKEVLRAKPDSGLGLLRGKEVGKPRLLSTLAAQRVKSSGIEEALILTKTNSRSTVHRPGYMDYIGVLAFDKHGKPIAEQRFIGLYTSSAYNRRPWDIPVVRQRHNHVMEQSGLAPDSHSGKALRHILETLPRDELFQANEQELLATAMGILGLQERVRSRLFLRRDRYGRFFSVLVYIPRERFNTDIRLRIESMLKRVLDGEHVDSNVVMGESPLAQVHLLVRPHGGEAVEVDPALIEAELAEIVRNRQDDLREELVRRHGEEQGLRLARGYGRALSNEYLRDIAAADAADDVEHLAALREADDLGLRLYRSDRSEGGLRFKLYRLNDDIPLSDVLPLMENLGLRVIAEHPHRIEQGGQVAYIQDFEVQPLNGTLDVEGLDAAFEDAFAHVFRGQAENDGFNRLVLDAGLSWRQVAMLRGYCKYLLQVGVPFSQAYVEQTFARYPLLARLMVELFEARFHPSTGSESKAEIKAGQERFRAQITALAGDDGAALAAIEPVIAARAGKRAEQEAAAREALTGLLDRVASLDEDRILRSFMGVIEATLRTNYFQRGADGRPKGYISFKFDSARVPDLPKPKPYREIFVYSPRVEGIHLRFGPVARGGLRWSDRREDFRTEVLGLVKAQMVKNTVIVPVGSKGGFFVKRPPAGDRDALQAEGIACYQTFIRGLLDVTDNIVGGRIVPPVDVVRHDDDDPYLVVAADKGTATFSDIANAISREYGFWMDDAFASGGSAGYDHKGMGITARGAWESVKRHFRAMGRDCQKEDFTVVGIGDMSGDVFGNGMLLSKHIRLVAAFDHRHIFIDPNPDAARSYRERERMFKLPRSSWDDYDKSLISKGGGVWPRSAKSIPLSPEAKAALGIDPAVPAMSPSELLSAILRAPVDLLWNGGIGTYVKASSESHADVGDRANNAIRINGRDLRCKVVGEGGNLGLTQLGRIEAALHGVLLNTDFIDNSAGVDTSDHEVNIKILLNAEVQAKRLTLPARNKLLAAMTDEVAELVLNDNYRQNQAISLMERMSHTRLGSKQHFIRTLEQQGLLDRQIEFLPSDAEIAERKARGVGLTRPELAVLLSYAKLVIYPQLLASDVPEDPYLSKELVRYFPQPLQEKYAKAMQGHRLKREIIATAVTNSLVNRMGATFTMRMQEDTGRSAAEVARAYTIVREALEARDLWAQIDALDGKVPEAAQIDALQTIWHLMRTMSRWLLSRPGKLPEITRAMAQLGEGLREVRSAFPDVLSDVRRDAYMARLQDWKAKGFPSALAQQLAALPLLEFGCDIVEIAQARRLSAVEVARAYFALGAALHLPWLYDQIDALPVDGRWQALARNALREELATQQRAIVTQLLSDRGRKPMEARVRAWLDRDDPTLRFTQAMLADLLNQKSLDYPTLSVAVRRLAQAASAGAG</sequence>
<protein>
    <submittedName>
        <fullName evidence="8">Glutamate dehydrogenase</fullName>
    </submittedName>
</protein>
<keyword evidence="1" id="KW-0560">Oxidoreductase</keyword>
<organism evidence="8 9">
    <name type="scientific">Vulcaniibacterium thermophilum</name>
    <dbReference type="NCBI Taxonomy" id="1169913"/>
    <lineage>
        <taxon>Bacteria</taxon>
        <taxon>Pseudomonadati</taxon>
        <taxon>Pseudomonadota</taxon>
        <taxon>Gammaproteobacteria</taxon>
        <taxon>Lysobacterales</taxon>
        <taxon>Lysobacteraceae</taxon>
        <taxon>Vulcaniibacterium</taxon>
    </lineage>
</organism>
<dbReference type="Pfam" id="PF21074">
    <property type="entry name" value="GDH_C"/>
    <property type="match status" value="1"/>
</dbReference>
<dbReference type="InterPro" id="IPR049056">
    <property type="entry name" value="NAD_Glu_DH_HM3"/>
</dbReference>